<accession>A0A3G4ZYE0</accession>
<evidence type="ECO:0000313" key="1">
    <source>
        <dbReference type="EMBL" id="AYV78419.1"/>
    </source>
</evidence>
<organism evidence="1">
    <name type="scientific">Edafosvirus sp</name>
    <dbReference type="NCBI Taxonomy" id="2487765"/>
    <lineage>
        <taxon>Viruses</taxon>
        <taxon>Varidnaviria</taxon>
        <taxon>Bamfordvirae</taxon>
        <taxon>Nucleocytoviricota</taxon>
        <taxon>Megaviricetes</taxon>
        <taxon>Imitervirales</taxon>
        <taxon>Mimiviridae</taxon>
        <taxon>Klosneuvirinae</taxon>
    </lineage>
</organism>
<dbReference type="EMBL" id="MK072077">
    <property type="protein sequence ID" value="AYV78419.1"/>
    <property type="molecule type" value="Genomic_DNA"/>
</dbReference>
<proteinExistence type="predicted"/>
<gene>
    <name evidence="1" type="ORF">Edafosvirus12_18</name>
</gene>
<sequence>MSILPDICVTVSDNISGLIQVYQICEFNVIFNKSSDKIWYIWSQNGWTRIRKITETEINKDNVITEIGNPSDLHINIDEYKKTNIDKIKRTKFMAIHNNTNILFCSENTNLSHKNYDKNKQEINTLMNKVMIVDNMIKIILSYIYPISITAYNFQKTKENVLLNVPFPNTGIIKKDIILENECKIARNELYGFDNRCEMFGYTMCDECNEIFEPHEKVNYYGSKTNDCIYCDKCIKHKINEYTRELYQKKNIFHAFHWLTSIKTSSNNALYLMKMFKNLDDRGIYKSRDYQNFTIAQMIMMIGKKLNYKYLSFHLANGGDPWIDLGCTRKLIKFFKNNDDYYADGKYKEIYKCRVKEYKTNKKMKVMYFLLNSTEEYIYVPYFDRTEIDFTEDRKRMLPVHHYKLPINVYNIETVNGSWQAGVGGLTIYG</sequence>
<reference evidence="1" key="1">
    <citation type="submission" date="2018-10" db="EMBL/GenBank/DDBJ databases">
        <title>Hidden diversity of soil giant viruses.</title>
        <authorList>
            <person name="Schulz F."/>
            <person name="Alteio L."/>
            <person name="Goudeau D."/>
            <person name="Ryan E.M."/>
            <person name="Malmstrom R.R."/>
            <person name="Blanchard J."/>
            <person name="Woyke T."/>
        </authorList>
    </citation>
    <scope>NUCLEOTIDE SEQUENCE</scope>
    <source>
        <strain evidence="1">EDV1</strain>
    </source>
</reference>
<name>A0A3G4ZYE0_9VIRU</name>
<protein>
    <submittedName>
        <fullName evidence="1">Uncharacterized protein</fullName>
    </submittedName>
</protein>